<evidence type="ECO:0000313" key="2">
    <source>
        <dbReference type="EMBL" id="KIL68085.1"/>
    </source>
</evidence>
<proteinExistence type="predicted"/>
<accession>A0A0C2SX92</accession>
<feature type="compositionally biased region" description="Basic and acidic residues" evidence="1">
    <location>
        <begin position="63"/>
        <end position="77"/>
    </location>
</feature>
<dbReference type="EMBL" id="KN818229">
    <property type="protein sequence ID" value="KIL68085.1"/>
    <property type="molecule type" value="Genomic_DNA"/>
</dbReference>
<feature type="compositionally biased region" description="Polar residues" evidence="1">
    <location>
        <begin position="142"/>
        <end position="153"/>
    </location>
</feature>
<feature type="compositionally biased region" description="Basic and acidic residues" evidence="1">
    <location>
        <begin position="125"/>
        <end position="138"/>
    </location>
</feature>
<dbReference type="AlphaFoldDB" id="A0A0C2SX92"/>
<evidence type="ECO:0000256" key="1">
    <source>
        <dbReference type="SAM" id="MobiDB-lite"/>
    </source>
</evidence>
<organism evidence="2 3">
    <name type="scientific">Amanita muscaria (strain Koide BX008)</name>
    <dbReference type="NCBI Taxonomy" id="946122"/>
    <lineage>
        <taxon>Eukaryota</taxon>
        <taxon>Fungi</taxon>
        <taxon>Dikarya</taxon>
        <taxon>Basidiomycota</taxon>
        <taxon>Agaricomycotina</taxon>
        <taxon>Agaricomycetes</taxon>
        <taxon>Agaricomycetidae</taxon>
        <taxon>Agaricales</taxon>
        <taxon>Pluteineae</taxon>
        <taxon>Amanitaceae</taxon>
        <taxon>Amanita</taxon>
    </lineage>
</organism>
<reference evidence="2 3" key="1">
    <citation type="submission" date="2014-04" db="EMBL/GenBank/DDBJ databases">
        <title>Evolutionary Origins and Diversification of the Mycorrhizal Mutualists.</title>
        <authorList>
            <consortium name="DOE Joint Genome Institute"/>
            <consortium name="Mycorrhizal Genomics Consortium"/>
            <person name="Kohler A."/>
            <person name="Kuo A."/>
            <person name="Nagy L.G."/>
            <person name="Floudas D."/>
            <person name="Copeland A."/>
            <person name="Barry K.W."/>
            <person name="Cichocki N."/>
            <person name="Veneault-Fourrey C."/>
            <person name="LaButti K."/>
            <person name="Lindquist E.A."/>
            <person name="Lipzen A."/>
            <person name="Lundell T."/>
            <person name="Morin E."/>
            <person name="Murat C."/>
            <person name="Riley R."/>
            <person name="Ohm R."/>
            <person name="Sun H."/>
            <person name="Tunlid A."/>
            <person name="Henrissat B."/>
            <person name="Grigoriev I.V."/>
            <person name="Hibbett D.S."/>
            <person name="Martin F."/>
        </authorList>
    </citation>
    <scope>NUCLEOTIDE SEQUENCE [LARGE SCALE GENOMIC DNA]</scope>
    <source>
        <strain evidence="2 3">Koide BX008</strain>
    </source>
</reference>
<dbReference type="InParanoid" id="A0A0C2SX92"/>
<name>A0A0C2SX92_AMAMK</name>
<dbReference type="Proteomes" id="UP000054549">
    <property type="component" value="Unassembled WGS sequence"/>
</dbReference>
<protein>
    <submittedName>
        <fullName evidence="2">Uncharacterized protein</fullName>
    </submittedName>
</protein>
<keyword evidence="3" id="KW-1185">Reference proteome</keyword>
<feature type="compositionally biased region" description="Basic and acidic residues" evidence="1">
    <location>
        <begin position="44"/>
        <end position="54"/>
    </location>
</feature>
<evidence type="ECO:0000313" key="3">
    <source>
        <dbReference type="Proteomes" id="UP000054549"/>
    </source>
</evidence>
<feature type="region of interest" description="Disordered" evidence="1">
    <location>
        <begin position="1"/>
        <end position="170"/>
    </location>
</feature>
<dbReference type="HOGENOM" id="CLU_1414824_0_0_1"/>
<gene>
    <name evidence="2" type="ORF">M378DRAFT_158598</name>
</gene>
<feature type="compositionally biased region" description="Pro residues" evidence="1">
    <location>
        <begin position="1"/>
        <end position="13"/>
    </location>
</feature>
<sequence length="192" mass="21603">MFSRPDSPPPRQPSPDLVHIPLTPPRRHPAPVSHPSRQLATSRSCDRIHSERPPSGRSLSHSRSYEILRSRHDEEAATQRVPTPSPSRMRTRHVSFFPSPAATKLAPPVPPLPVYLRSDQDDSDTEKSSESSCEDHPHPQLMHTSSSSNGSLRQKSKAPPPEPLTRRRSRLVSLTRIKFFSWIGTTHYPSPQ</sequence>